<comment type="caution">
    <text evidence="2">The sequence shown here is derived from an EMBL/GenBank/DDBJ whole genome shotgun (WGS) entry which is preliminary data.</text>
</comment>
<organism evidence="2 3">
    <name type="scientific">Rasamsonia emersonii (strain ATCC 16479 / CBS 393.64 / IMI 116815)</name>
    <dbReference type="NCBI Taxonomy" id="1408163"/>
    <lineage>
        <taxon>Eukaryota</taxon>
        <taxon>Fungi</taxon>
        <taxon>Dikarya</taxon>
        <taxon>Ascomycota</taxon>
        <taxon>Pezizomycotina</taxon>
        <taxon>Eurotiomycetes</taxon>
        <taxon>Eurotiomycetidae</taxon>
        <taxon>Eurotiales</taxon>
        <taxon>Trichocomaceae</taxon>
        <taxon>Rasamsonia</taxon>
    </lineage>
</organism>
<name>A0A0F4YS84_RASE3</name>
<dbReference type="AlphaFoldDB" id="A0A0F4YS84"/>
<proteinExistence type="predicted"/>
<dbReference type="RefSeq" id="XP_013327739.1">
    <property type="nucleotide sequence ID" value="XM_013472285.1"/>
</dbReference>
<dbReference type="GeneID" id="25317187"/>
<sequence>MSVERLVSLEDQPRSTHHINAIKYEVYRWMCFPIKETASKLALNLCHIDKAFIYITVYHQRHQTNQLKDLGINQEMNDNEEEGEKEQKNNDKEVGGGINDKHSERQEKNINA</sequence>
<reference evidence="2 3" key="1">
    <citation type="submission" date="2015-04" db="EMBL/GenBank/DDBJ databases">
        <authorList>
            <person name="Heijne W.H."/>
            <person name="Fedorova N.D."/>
            <person name="Nierman W.C."/>
            <person name="Vollebregt A.W."/>
            <person name="Zhao Z."/>
            <person name="Wu L."/>
            <person name="Kumar M."/>
            <person name="Stam H."/>
            <person name="van den Berg M.A."/>
            <person name="Pel H.J."/>
        </authorList>
    </citation>
    <scope>NUCLEOTIDE SEQUENCE [LARGE SCALE GENOMIC DNA]</scope>
    <source>
        <strain evidence="2 3">CBS 393.64</strain>
    </source>
</reference>
<evidence type="ECO:0000313" key="2">
    <source>
        <dbReference type="EMBL" id="KKA21127.1"/>
    </source>
</evidence>
<keyword evidence="3" id="KW-1185">Reference proteome</keyword>
<feature type="region of interest" description="Disordered" evidence="1">
    <location>
        <begin position="69"/>
        <end position="112"/>
    </location>
</feature>
<evidence type="ECO:0000313" key="3">
    <source>
        <dbReference type="Proteomes" id="UP000053958"/>
    </source>
</evidence>
<feature type="compositionally biased region" description="Basic and acidic residues" evidence="1">
    <location>
        <begin position="85"/>
        <end position="112"/>
    </location>
</feature>
<evidence type="ECO:0000256" key="1">
    <source>
        <dbReference type="SAM" id="MobiDB-lite"/>
    </source>
</evidence>
<accession>A0A0F4YS84</accession>
<protein>
    <submittedName>
        <fullName evidence="2">Uncharacterized protein</fullName>
    </submittedName>
</protein>
<dbReference type="Proteomes" id="UP000053958">
    <property type="component" value="Unassembled WGS sequence"/>
</dbReference>
<gene>
    <name evidence="2" type="ORF">T310_4840</name>
</gene>
<dbReference type="EMBL" id="LASV01000201">
    <property type="protein sequence ID" value="KKA21127.1"/>
    <property type="molecule type" value="Genomic_DNA"/>
</dbReference>